<name>A0A6J4I0R3_9SPHI</name>
<organism evidence="2">
    <name type="scientific">uncultured Cytophagales bacterium</name>
    <dbReference type="NCBI Taxonomy" id="158755"/>
    <lineage>
        <taxon>Bacteria</taxon>
        <taxon>Pseudomonadati</taxon>
        <taxon>Bacteroidota</taxon>
        <taxon>Sphingobacteriia</taxon>
        <taxon>Sphingobacteriales</taxon>
        <taxon>environmental samples</taxon>
    </lineage>
</organism>
<protein>
    <recommendedName>
        <fullName evidence="3">3-oxoacyl-[acyl-carrier-protein] reductase</fullName>
    </recommendedName>
</protein>
<evidence type="ECO:0008006" key="3">
    <source>
        <dbReference type="Google" id="ProtNLM"/>
    </source>
</evidence>
<dbReference type="AlphaFoldDB" id="A0A6J4I0R3"/>
<evidence type="ECO:0000313" key="2">
    <source>
        <dbReference type="EMBL" id="CAA9238006.1"/>
    </source>
</evidence>
<dbReference type="SUPFAM" id="SSF51735">
    <property type="entry name" value="NAD(P)-binding Rossmann-fold domains"/>
    <property type="match status" value="1"/>
</dbReference>
<dbReference type="InterPro" id="IPR036291">
    <property type="entry name" value="NAD(P)-bd_dom_sf"/>
</dbReference>
<dbReference type="EMBL" id="CADCTQ010000120">
    <property type="protein sequence ID" value="CAA9238006.1"/>
    <property type="molecule type" value="Genomic_DNA"/>
</dbReference>
<feature type="region of interest" description="Disordered" evidence="1">
    <location>
        <begin position="1"/>
        <end position="26"/>
    </location>
</feature>
<accession>A0A6J4I0R3</accession>
<evidence type="ECO:0000256" key="1">
    <source>
        <dbReference type="SAM" id="MobiDB-lite"/>
    </source>
</evidence>
<sequence length="58" mass="6108">MPLPATDQGQTNDQSNQNNKAMHSLRSKVALITGSGRGKAIAERIAEPGADMMRTPGS</sequence>
<gene>
    <name evidence="2" type="ORF">AVDCRST_MAG56-1291</name>
</gene>
<dbReference type="Gene3D" id="3.40.50.720">
    <property type="entry name" value="NAD(P)-binding Rossmann-like Domain"/>
    <property type="match status" value="1"/>
</dbReference>
<feature type="compositionally biased region" description="Polar residues" evidence="1">
    <location>
        <begin position="7"/>
        <end position="21"/>
    </location>
</feature>
<reference evidence="2" key="1">
    <citation type="submission" date="2020-02" db="EMBL/GenBank/DDBJ databases">
        <authorList>
            <person name="Meier V. D."/>
        </authorList>
    </citation>
    <scope>NUCLEOTIDE SEQUENCE</scope>
    <source>
        <strain evidence="2">AVDCRST_MAG56</strain>
    </source>
</reference>
<proteinExistence type="predicted"/>